<dbReference type="OrthoDB" id="5798218at2759"/>
<proteinExistence type="predicted"/>
<accession>A0A7I4YPJ6</accession>
<reference evidence="3" key="1">
    <citation type="submission" date="2020-12" db="UniProtKB">
        <authorList>
            <consortium name="WormBaseParasite"/>
        </authorList>
    </citation>
    <scope>IDENTIFICATION</scope>
    <source>
        <strain evidence="3">MHco3</strain>
    </source>
</reference>
<name>A0A7I4YPJ6_HAECO</name>
<evidence type="ECO:0000256" key="1">
    <source>
        <dbReference type="SAM" id="Phobius"/>
    </source>
</evidence>
<protein>
    <submittedName>
        <fullName evidence="3">G_PROTEIN_RECEP_F1_2 domain-containing protein</fullName>
    </submittedName>
</protein>
<dbReference type="Pfam" id="PF10323">
    <property type="entry name" value="7TM_GPCR_Srv"/>
    <property type="match status" value="1"/>
</dbReference>
<dbReference type="SUPFAM" id="SSF81321">
    <property type="entry name" value="Family A G protein-coupled receptor-like"/>
    <property type="match status" value="1"/>
</dbReference>
<feature type="transmembrane region" description="Helical" evidence="1">
    <location>
        <begin position="72"/>
        <end position="96"/>
    </location>
</feature>
<keyword evidence="1" id="KW-0472">Membrane</keyword>
<keyword evidence="1" id="KW-1133">Transmembrane helix</keyword>
<feature type="transmembrane region" description="Helical" evidence="1">
    <location>
        <begin position="117"/>
        <end position="137"/>
    </location>
</feature>
<evidence type="ECO:0000313" key="3">
    <source>
        <dbReference type="WBParaSite" id="HCON_00128250-00001"/>
    </source>
</evidence>
<organism evidence="2 3">
    <name type="scientific">Haemonchus contortus</name>
    <name type="common">Barber pole worm</name>
    <dbReference type="NCBI Taxonomy" id="6289"/>
    <lineage>
        <taxon>Eukaryota</taxon>
        <taxon>Metazoa</taxon>
        <taxon>Ecdysozoa</taxon>
        <taxon>Nematoda</taxon>
        <taxon>Chromadorea</taxon>
        <taxon>Rhabditida</taxon>
        <taxon>Rhabditina</taxon>
        <taxon>Rhabditomorpha</taxon>
        <taxon>Strongyloidea</taxon>
        <taxon>Trichostrongylidae</taxon>
        <taxon>Haemonchus</taxon>
    </lineage>
</organism>
<sequence length="301" mass="34100">MLNVPHTIAEVVIIIVYISVILTILTSKSKTFKNAFFIIFIATGFADTTSLMGSMIVRSSRELDLDRKYRNIVSSIIFVMSIAYIAHIIGNLLIAINRFSALCLMQRYDKMWSRKNVRIAIIVQYLISFLTCIQIVLSDSVCVQNVDGTCTLKGISKRTDQIARSLYAGFSIIYAVVSLSVNVRLLFVWYSRSWNGSGPKANEKGMILYTVIVFISTMLMCTLEVTIAIGAFTSDNLYIFALTQFFWVNDIVMSVPPFSILLLSSELRNTVLDFFRKRRPQREVISIQPIFVSRTSSRGRI</sequence>
<keyword evidence="2" id="KW-1185">Reference proteome</keyword>
<keyword evidence="1" id="KW-0812">Transmembrane</keyword>
<evidence type="ECO:0000313" key="2">
    <source>
        <dbReference type="Proteomes" id="UP000025227"/>
    </source>
</evidence>
<dbReference type="PANTHER" id="PTHR31552:SF8">
    <property type="entry name" value="SERPENTINE RECEPTOR CLASS GAMMA"/>
    <property type="match status" value="1"/>
</dbReference>
<dbReference type="Gene3D" id="1.20.1070.10">
    <property type="entry name" value="Rhodopsin 7-helix transmembrane proteins"/>
    <property type="match status" value="1"/>
</dbReference>
<dbReference type="Proteomes" id="UP000025227">
    <property type="component" value="Unplaced"/>
</dbReference>
<dbReference type="AlphaFoldDB" id="A0A7I4YPJ6"/>
<feature type="transmembrane region" description="Helical" evidence="1">
    <location>
        <begin position="207"/>
        <end position="232"/>
    </location>
</feature>
<feature type="transmembrane region" description="Helical" evidence="1">
    <location>
        <begin position="6"/>
        <end position="25"/>
    </location>
</feature>
<feature type="transmembrane region" description="Helical" evidence="1">
    <location>
        <begin position="166"/>
        <end position="187"/>
    </location>
</feature>
<feature type="transmembrane region" description="Helical" evidence="1">
    <location>
        <begin position="238"/>
        <end position="263"/>
    </location>
</feature>
<dbReference type="InterPro" id="IPR019426">
    <property type="entry name" value="7TM_GPCR_serpentine_rcpt_Srv"/>
</dbReference>
<feature type="transmembrane region" description="Helical" evidence="1">
    <location>
        <begin position="37"/>
        <end position="57"/>
    </location>
</feature>
<dbReference type="PANTHER" id="PTHR31552">
    <property type="entry name" value="SERPENTINE RECEPTOR CLASS GAMMA"/>
    <property type="match status" value="1"/>
</dbReference>
<dbReference type="WBParaSite" id="HCON_00128250-00001">
    <property type="protein sequence ID" value="HCON_00128250-00001"/>
    <property type="gene ID" value="HCON_00128250"/>
</dbReference>